<dbReference type="Proteomes" id="UP001434883">
    <property type="component" value="Unassembled WGS sequence"/>
</dbReference>
<sequence>MLKQQEFYLDFFWVRPTQISTLLGNENKKLKLSQIASIHPLSTSAYECVVGGQRSFGERQDTPLTVRHTAQTHTLERLINLSKIMFYEYPEITHTCMGKTCKLL</sequence>
<organism evidence="1 2">
    <name type="scientific">Xenoophorus captivus</name>
    <dbReference type="NCBI Taxonomy" id="1517983"/>
    <lineage>
        <taxon>Eukaryota</taxon>
        <taxon>Metazoa</taxon>
        <taxon>Chordata</taxon>
        <taxon>Craniata</taxon>
        <taxon>Vertebrata</taxon>
        <taxon>Euteleostomi</taxon>
        <taxon>Actinopterygii</taxon>
        <taxon>Neopterygii</taxon>
        <taxon>Teleostei</taxon>
        <taxon>Neoteleostei</taxon>
        <taxon>Acanthomorphata</taxon>
        <taxon>Ovalentaria</taxon>
        <taxon>Atherinomorphae</taxon>
        <taxon>Cyprinodontiformes</taxon>
        <taxon>Goodeidae</taxon>
        <taxon>Xenoophorus</taxon>
    </lineage>
</organism>
<name>A0ABV0SDD1_9TELE</name>
<accession>A0ABV0SDD1</accession>
<evidence type="ECO:0000313" key="2">
    <source>
        <dbReference type="Proteomes" id="UP001434883"/>
    </source>
</evidence>
<keyword evidence="2" id="KW-1185">Reference proteome</keyword>
<reference evidence="1 2" key="1">
    <citation type="submission" date="2021-06" db="EMBL/GenBank/DDBJ databases">
        <authorList>
            <person name="Palmer J.M."/>
        </authorList>
    </citation>
    <scope>NUCLEOTIDE SEQUENCE [LARGE SCALE GENOMIC DNA]</scope>
    <source>
        <strain evidence="1 2">XC_2019</strain>
        <tissue evidence="1">Muscle</tissue>
    </source>
</reference>
<gene>
    <name evidence="1" type="ORF">XENOCAPTIV_001005</name>
</gene>
<dbReference type="EMBL" id="JAHRIN010076713">
    <property type="protein sequence ID" value="MEQ2218294.1"/>
    <property type="molecule type" value="Genomic_DNA"/>
</dbReference>
<evidence type="ECO:0000313" key="1">
    <source>
        <dbReference type="EMBL" id="MEQ2218294.1"/>
    </source>
</evidence>
<comment type="caution">
    <text evidence="1">The sequence shown here is derived from an EMBL/GenBank/DDBJ whole genome shotgun (WGS) entry which is preliminary data.</text>
</comment>
<protein>
    <submittedName>
        <fullName evidence="1">Uncharacterized protein</fullName>
    </submittedName>
</protein>
<proteinExistence type="predicted"/>